<feature type="transmembrane region" description="Helical" evidence="1">
    <location>
        <begin position="12"/>
        <end position="31"/>
    </location>
</feature>
<feature type="transmembrane region" description="Helical" evidence="1">
    <location>
        <begin position="158"/>
        <end position="175"/>
    </location>
</feature>
<dbReference type="AlphaFoldDB" id="A0A1I7BF07"/>
<feature type="transmembrane region" description="Helical" evidence="1">
    <location>
        <begin position="67"/>
        <end position="87"/>
    </location>
</feature>
<gene>
    <name evidence="2" type="ORF">SAMN05192563_1004425</name>
</gene>
<feature type="transmembrane region" description="Helical" evidence="1">
    <location>
        <begin position="37"/>
        <end position="55"/>
    </location>
</feature>
<keyword evidence="1" id="KW-0472">Membrane</keyword>
<keyword evidence="1" id="KW-1133">Transmembrane helix</keyword>
<feature type="transmembrane region" description="Helical" evidence="1">
    <location>
        <begin position="123"/>
        <end position="146"/>
    </location>
</feature>
<dbReference type="Proteomes" id="UP000198844">
    <property type="component" value="Unassembled WGS sequence"/>
</dbReference>
<proteinExistence type="predicted"/>
<evidence type="ECO:0000313" key="2">
    <source>
        <dbReference type="EMBL" id="SFT85779.1"/>
    </source>
</evidence>
<feature type="transmembrane region" description="Helical" evidence="1">
    <location>
        <begin position="182"/>
        <end position="200"/>
    </location>
</feature>
<dbReference type="OrthoDB" id="9128482at2"/>
<name>A0A1I7BF07_9BURK</name>
<keyword evidence="1" id="KW-0812">Transmembrane</keyword>
<feature type="transmembrane region" description="Helical" evidence="1">
    <location>
        <begin position="206"/>
        <end position="230"/>
    </location>
</feature>
<evidence type="ECO:0000256" key="1">
    <source>
        <dbReference type="SAM" id="Phobius"/>
    </source>
</evidence>
<accession>A0A1I7BF07</accession>
<organism evidence="2 3">
    <name type="scientific">Paraburkholderia aspalathi</name>
    <dbReference type="NCBI Taxonomy" id="1324617"/>
    <lineage>
        <taxon>Bacteria</taxon>
        <taxon>Pseudomonadati</taxon>
        <taxon>Pseudomonadota</taxon>
        <taxon>Betaproteobacteria</taxon>
        <taxon>Burkholderiales</taxon>
        <taxon>Burkholderiaceae</taxon>
        <taxon>Paraburkholderia</taxon>
    </lineage>
</organism>
<sequence length="237" mass="25413">MQFKVTPYVGPRYWVAISIASMCGTNVGDIIPDVLRMNADAGLIMLTIMFTVVVLAERATRNGGEAFYWVALLIVRAAATNIADYFIGHEQFSYIEVSATLALILIGLIALHRGSTRKPKCSALPPAGSLYWFTMLIAGSLGTVVADGIAHSFGSARIGVPLSAAMATTALLLILSVRARATWVGATSYWTAIVAVRWWGTNAGDILAFLLSLLFSAAITGLALTILLLIRRPRRLA</sequence>
<reference evidence="2 3" key="1">
    <citation type="submission" date="2016-10" db="EMBL/GenBank/DDBJ databases">
        <authorList>
            <person name="de Groot N.N."/>
        </authorList>
    </citation>
    <scope>NUCLEOTIDE SEQUENCE [LARGE SCALE GENOMIC DNA]</scope>
    <source>
        <strain evidence="2 3">LMG 27731</strain>
    </source>
</reference>
<dbReference type="EMBL" id="FPBH01000004">
    <property type="protein sequence ID" value="SFT85779.1"/>
    <property type="molecule type" value="Genomic_DNA"/>
</dbReference>
<dbReference type="RefSeq" id="WP_093633998.1">
    <property type="nucleotide sequence ID" value="NZ_FPBH01000004.1"/>
</dbReference>
<protein>
    <submittedName>
        <fullName evidence="2">Uncharacterized membrane-anchored protein</fullName>
    </submittedName>
</protein>
<feature type="transmembrane region" description="Helical" evidence="1">
    <location>
        <begin position="93"/>
        <end position="111"/>
    </location>
</feature>
<evidence type="ECO:0000313" key="3">
    <source>
        <dbReference type="Proteomes" id="UP000198844"/>
    </source>
</evidence>